<comment type="caution">
    <text evidence="1">The sequence shown here is derived from an EMBL/GenBank/DDBJ whole genome shotgun (WGS) entry which is preliminary data.</text>
</comment>
<evidence type="ECO:0000313" key="1">
    <source>
        <dbReference type="EMBL" id="TNK90185.1"/>
    </source>
</evidence>
<dbReference type="SUPFAM" id="SSF52540">
    <property type="entry name" value="P-loop containing nucleoside triphosphate hydrolases"/>
    <property type="match status" value="1"/>
</dbReference>
<accession>A0A5C4TK45</accession>
<dbReference type="EMBL" id="QFCR01000015">
    <property type="protein sequence ID" value="TNK90185.1"/>
    <property type="molecule type" value="Genomic_DNA"/>
</dbReference>
<feature type="non-terminal residue" evidence="1">
    <location>
        <position position="1"/>
    </location>
</feature>
<dbReference type="Gene3D" id="3.40.50.300">
    <property type="entry name" value="P-loop containing nucleotide triphosphate hydrolases"/>
    <property type="match status" value="1"/>
</dbReference>
<organism evidence="1 2">
    <name type="scientific">Fructilactobacillus sanfranciscensis</name>
    <name type="common">Lactobacillus sanfranciscensis</name>
    <dbReference type="NCBI Taxonomy" id="1625"/>
    <lineage>
        <taxon>Bacteria</taxon>
        <taxon>Bacillati</taxon>
        <taxon>Bacillota</taxon>
        <taxon>Bacilli</taxon>
        <taxon>Lactobacillales</taxon>
        <taxon>Lactobacillaceae</taxon>
        <taxon>Fructilactobacillus</taxon>
    </lineage>
</organism>
<proteinExistence type="predicted"/>
<evidence type="ECO:0000313" key="2">
    <source>
        <dbReference type="Proteomes" id="UP000313312"/>
    </source>
</evidence>
<name>A0A5C4TK45_FRUSA</name>
<dbReference type="AlphaFoldDB" id="A0A5C4TK45"/>
<keyword evidence="1" id="KW-0547">Nucleotide-binding</keyword>
<dbReference type="GO" id="GO:0005524">
    <property type="term" value="F:ATP binding"/>
    <property type="evidence" value="ECO:0007669"/>
    <property type="project" value="UniProtKB-KW"/>
</dbReference>
<gene>
    <name evidence="1" type="ORF">DID87_05185</name>
</gene>
<dbReference type="InterPro" id="IPR027417">
    <property type="entry name" value="P-loop_NTPase"/>
</dbReference>
<keyword evidence="1" id="KW-0067">ATP-binding</keyword>
<dbReference type="Proteomes" id="UP000313312">
    <property type="component" value="Unassembled WGS sequence"/>
</dbReference>
<reference evidence="1 2" key="1">
    <citation type="submission" date="2018-05" db="EMBL/GenBank/DDBJ databases">
        <title>Lactobacillus sanfranciscensis Ah4 draft denome sequence.</title>
        <authorList>
            <person name="Zhang G."/>
        </authorList>
    </citation>
    <scope>NUCLEOTIDE SEQUENCE [LARGE SCALE GENOMIC DNA]</scope>
    <source>
        <strain evidence="1 2">Ah4</strain>
    </source>
</reference>
<protein>
    <submittedName>
        <fullName evidence="1">Peptide ABC transporter ATP-binding protein</fullName>
    </submittedName>
</protein>
<sequence length="63" mass="7135">CVQLYGFTSYYKNDLGYLFQNYALLDEETVAENLKFGFAAKKMENPAQQKVMLSALAAVKLAY</sequence>